<dbReference type="Gene3D" id="3.20.20.150">
    <property type="entry name" value="Divalent-metal-dependent TIM barrel enzymes"/>
    <property type="match status" value="1"/>
</dbReference>
<keyword evidence="1" id="KW-0413">Isomerase</keyword>
<dbReference type="SUPFAM" id="SSF51658">
    <property type="entry name" value="Xylose isomerase-like"/>
    <property type="match status" value="1"/>
</dbReference>
<dbReference type="GO" id="GO:0016853">
    <property type="term" value="F:isomerase activity"/>
    <property type="evidence" value="ECO:0007669"/>
    <property type="project" value="UniProtKB-KW"/>
</dbReference>
<dbReference type="AlphaFoldDB" id="A0A2M7E6Y6"/>
<evidence type="ECO:0000313" key="3">
    <source>
        <dbReference type="EMBL" id="PIV63455.1"/>
    </source>
</evidence>
<dbReference type="EMBL" id="PETL01000352">
    <property type="protein sequence ID" value="PIV63455.1"/>
    <property type="molecule type" value="Genomic_DNA"/>
</dbReference>
<reference evidence="4" key="1">
    <citation type="submission" date="2017-09" db="EMBL/GenBank/DDBJ databases">
        <title>Depth-based differentiation of microbial function through sediment-hosted aquifers and enrichment of novel symbionts in the deep terrestrial subsurface.</title>
        <authorList>
            <person name="Probst A.J."/>
            <person name="Ladd B."/>
            <person name="Jarett J.K."/>
            <person name="Geller-Mcgrath D.E."/>
            <person name="Sieber C.M.K."/>
            <person name="Emerson J.B."/>
            <person name="Anantharaman K."/>
            <person name="Thomas B.C."/>
            <person name="Malmstrom R."/>
            <person name="Stieglmeier M."/>
            <person name="Klingl A."/>
            <person name="Woyke T."/>
            <person name="Ryan C.M."/>
            <person name="Banfield J.F."/>
        </authorList>
    </citation>
    <scope>NUCLEOTIDE SEQUENCE [LARGE SCALE GENOMIC DNA]</scope>
</reference>
<evidence type="ECO:0000313" key="4">
    <source>
        <dbReference type="Proteomes" id="UP000228886"/>
    </source>
</evidence>
<dbReference type="InterPro" id="IPR013022">
    <property type="entry name" value="Xyl_isomerase-like_TIM-brl"/>
</dbReference>
<dbReference type="InterPro" id="IPR036237">
    <property type="entry name" value="Xyl_isomerase-like_sf"/>
</dbReference>
<dbReference type="PANTHER" id="PTHR43489">
    <property type="entry name" value="ISOMERASE"/>
    <property type="match status" value="1"/>
</dbReference>
<feature type="domain" description="Xylose isomerase-like TIM barrel" evidence="2">
    <location>
        <begin position="21"/>
        <end position="257"/>
    </location>
</feature>
<comment type="caution">
    <text evidence="3">The sequence shown here is derived from an EMBL/GenBank/DDBJ whole genome shotgun (WGS) entry which is preliminary data.</text>
</comment>
<accession>A0A2M7E6Y6</accession>
<evidence type="ECO:0000259" key="2">
    <source>
        <dbReference type="Pfam" id="PF01261"/>
    </source>
</evidence>
<protein>
    <recommendedName>
        <fullName evidence="2">Xylose isomerase-like TIM barrel domain-containing protein</fullName>
    </recommendedName>
</protein>
<dbReference type="InterPro" id="IPR050417">
    <property type="entry name" value="Sugar_Epim/Isomerase"/>
</dbReference>
<sequence length="261" mass="29107">MKLSCQENLVPGNSLEEKLNNLEKYGFEGVELQGKGIFEREEEIKKCLSKSSIKASTICAGFSGCPLDSKKEEREKAVADIKKLLEVASHIGAIGLIMVPVFGPPSIPDLSPYANQVELEKRLLIDILKEIGGWMSKLNSLLLVEPLNRYETHLLNRLEQAIEVCEKVNNPKVKIMADFFHMSIEEPDITKSLEKGGDWVAHIHLADSNRKLPGQGHTDFKGPFAALKKIGYNQYMALECGILGNPEEELPKCVKYLKGQM</sequence>
<name>A0A2M7E6Y6_9BACT</name>
<organism evidence="3 4">
    <name type="scientific">bacterium (Candidatus Ratteibacteria) CG01_land_8_20_14_3_00_40_19</name>
    <dbReference type="NCBI Taxonomy" id="2014290"/>
    <lineage>
        <taxon>Bacteria</taxon>
        <taxon>Candidatus Ratteibacteria</taxon>
    </lineage>
</organism>
<evidence type="ECO:0000256" key="1">
    <source>
        <dbReference type="ARBA" id="ARBA00023235"/>
    </source>
</evidence>
<proteinExistence type="predicted"/>
<dbReference type="Pfam" id="PF01261">
    <property type="entry name" value="AP_endonuc_2"/>
    <property type="match status" value="1"/>
</dbReference>
<gene>
    <name evidence="3" type="ORF">COS11_07335</name>
</gene>
<dbReference type="PANTHER" id="PTHR43489:SF7">
    <property type="entry name" value="3-DEHYDRO-D-GULOSIDE 4-EPIMERASE-RELATED"/>
    <property type="match status" value="1"/>
</dbReference>
<dbReference type="Proteomes" id="UP000228886">
    <property type="component" value="Unassembled WGS sequence"/>
</dbReference>